<dbReference type="Proteomes" id="UP000092482">
    <property type="component" value="Chromosome"/>
</dbReference>
<dbReference type="GO" id="GO:0016020">
    <property type="term" value="C:membrane"/>
    <property type="evidence" value="ECO:0007669"/>
    <property type="project" value="UniProtKB-SubCell"/>
</dbReference>
<evidence type="ECO:0000256" key="2">
    <source>
        <dbReference type="ARBA" id="ARBA00022692"/>
    </source>
</evidence>
<feature type="transmembrane region" description="Helical" evidence="5">
    <location>
        <begin position="52"/>
        <end position="71"/>
    </location>
</feature>
<proteinExistence type="predicted"/>
<keyword evidence="8" id="KW-1185">Reference proteome</keyword>
<evidence type="ECO:0000256" key="5">
    <source>
        <dbReference type="SAM" id="Phobius"/>
    </source>
</evidence>
<feature type="transmembrane region" description="Helical" evidence="5">
    <location>
        <begin position="121"/>
        <end position="143"/>
    </location>
</feature>
<organism evidence="7 8">
    <name type="scientific">Serinicoccus hydrothermalis</name>
    <dbReference type="NCBI Taxonomy" id="1758689"/>
    <lineage>
        <taxon>Bacteria</taxon>
        <taxon>Bacillati</taxon>
        <taxon>Actinomycetota</taxon>
        <taxon>Actinomycetes</taxon>
        <taxon>Micrococcales</taxon>
        <taxon>Ornithinimicrobiaceae</taxon>
        <taxon>Serinicoccus</taxon>
    </lineage>
</organism>
<name>A0A1B1NCL7_9MICO</name>
<accession>A0A1B1NCL7</accession>
<evidence type="ECO:0000313" key="8">
    <source>
        <dbReference type="Proteomes" id="UP000092482"/>
    </source>
</evidence>
<dbReference type="EMBL" id="CP014989">
    <property type="protein sequence ID" value="ANS79115.1"/>
    <property type="molecule type" value="Genomic_DNA"/>
</dbReference>
<dbReference type="Pfam" id="PF07291">
    <property type="entry name" value="MauE"/>
    <property type="match status" value="1"/>
</dbReference>
<feature type="transmembrane region" description="Helical" evidence="5">
    <location>
        <begin position="78"/>
        <end position="96"/>
    </location>
</feature>
<protein>
    <recommendedName>
        <fullName evidence="6">Methylamine utilisation protein MauE domain-containing protein</fullName>
    </recommendedName>
</protein>
<evidence type="ECO:0000256" key="4">
    <source>
        <dbReference type="ARBA" id="ARBA00023136"/>
    </source>
</evidence>
<dbReference type="STRING" id="1758689.SGUI_1719"/>
<evidence type="ECO:0000259" key="6">
    <source>
        <dbReference type="Pfam" id="PF07291"/>
    </source>
</evidence>
<evidence type="ECO:0000256" key="3">
    <source>
        <dbReference type="ARBA" id="ARBA00022989"/>
    </source>
</evidence>
<dbReference type="RefSeq" id="WP_066638882.1">
    <property type="nucleotide sequence ID" value="NZ_CP014989.1"/>
</dbReference>
<dbReference type="KEGG" id="serj:SGUI_1719"/>
<feature type="domain" description="Methylamine utilisation protein MauE" evidence="6">
    <location>
        <begin position="4"/>
        <end position="137"/>
    </location>
</feature>
<feature type="transmembrane region" description="Helical" evidence="5">
    <location>
        <begin position="155"/>
        <end position="175"/>
    </location>
</feature>
<comment type="subcellular location">
    <subcellularLocation>
        <location evidence="1">Membrane</location>
        <topology evidence="1">Multi-pass membrane protein</topology>
    </subcellularLocation>
</comment>
<keyword evidence="3 5" id="KW-1133">Transmembrane helix</keyword>
<evidence type="ECO:0000313" key="7">
    <source>
        <dbReference type="EMBL" id="ANS79115.1"/>
    </source>
</evidence>
<reference evidence="7 8" key="1">
    <citation type="submission" date="2016-03" db="EMBL/GenBank/DDBJ databases">
        <title>Shallow-sea hydrothermal system.</title>
        <authorList>
            <person name="Tang K."/>
        </authorList>
    </citation>
    <scope>NUCLEOTIDE SEQUENCE [LARGE SCALE GENOMIC DNA]</scope>
    <source>
        <strain evidence="7 8">JLT9</strain>
    </source>
</reference>
<dbReference type="InterPro" id="IPR009908">
    <property type="entry name" value="Methylamine_util_MauE"/>
</dbReference>
<dbReference type="GO" id="GO:0030416">
    <property type="term" value="P:methylamine metabolic process"/>
    <property type="evidence" value="ECO:0007669"/>
    <property type="project" value="InterPro"/>
</dbReference>
<keyword evidence="2 5" id="KW-0812">Transmembrane</keyword>
<evidence type="ECO:0000256" key="1">
    <source>
        <dbReference type="ARBA" id="ARBA00004141"/>
    </source>
</evidence>
<sequence length="190" mass="18283">MSLLGGAGALAVGLVLLAAGVGHLRGPRDTARALRAHGVLPGGSVGPVARTLGPLEVCLGLGLLVAATGLLPPGPARLLALAGTALCLAFAAYLWVVQRRVAGAPVPCGCGLGTTPVGPWAVARAGVLAALALLAVLAPVTGWQDAPGAPAGAQLAVAVLAGGALAVATAALPAARAVPEQLTTLARVPR</sequence>
<dbReference type="AlphaFoldDB" id="A0A1B1NCL7"/>
<keyword evidence="4 5" id="KW-0472">Membrane</keyword>
<gene>
    <name evidence="7" type="ORF">SGUI_1719</name>
</gene>